<protein>
    <recommendedName>
        <fullName evidence="2">Peptidase M1 membrane alanine aminopeptidase domain-containing protein</fullName>
    </recommendedName>
</protein>
<reference evidence="3 4" key="1">
    <citation type="journal article" date="2023" name="Mol. Ecol. Resour.">
        <title>Chromosome-level genome assembly of a triploid poplar Populus alba 'Berolinensis'.</title>
        <authorList>
            <person name="Chen S."/>
            <person name="Yu Y."/>
            <person name="Wang X."/>
            <person name="Wang S."/>
            <person name="Zhang T."/>
            <person name="Zhou Y."/>
            <person name="He R."/>
            <person name="Meng N."/>
            <person name="Wang Y."/>
            <person name="Liu W."/>
            <person name="Liu Z."/>
            <person name="Liu J."/>
            <person name="Guo Q."/>
            <person name="Huang H."/>
            <person name="Sederoff R.R."/>
            <person name="Wang G."/>
            <person name="Qu G."/>
            <person name="Chen S."/>
        </authorList>
    </citation>
    <scope>NUCLEOTIDE SEQUENCE [LARGE SCALE GENOMIC DNA]</scope>
    <source>
        <strain evidence="3">SC-2020</strain>
    </source>
</reference>
<dbReference type="GO" id="GO:0008237">
    <property type="term" value="F:metallopeptidase activity"/>
    <property type="evidence" value="ECO:0007669"/>
    <property type="project" value="InterPro"/>
</dbReference>
<keyword evidence="1" id="KW-1133">Transmembrane helix</keyword>
<feature type="transmembrane region" description="Helical" evidence="1">
    <location>
        <begin position="50"/>
        <end position="72"/>
    </location>
</feature>
<dbReference type="Pfam" id="PF01433">
    <property type="entry name" value="Peptidase_M1"/>
    <property type="match status" value="1"/>
</dbReference>
<sequence>MVAVPEFSGGAMESYGLVIYRENELLHDVLQPAAARKQRAEFMIHPRYHFHWILASFYCFQGNGSFILLFIFPRHKVPTSVR</sequence>
<keyword evidence="4" id="KW-1185">Reference proteome</keyword>
<dbReference type="InterPro" id="IPR014782">
    <property type="entry name" value="Peptidase_M1_dom"/>
</dbReference>
<dbReference type="Proteomes" id="UP001164929">
    <property type="component" value="Chromosome 1"/>
</dbReference>
<dbReference type="AlphaFoldDB" id="A0AAD6WHJ1"/>
<name>A0AAD6WHJ1_9ROSI</name>
<evidence type="ECO:0000313" key="4">
    <source>
        <dbReference type="Proteomes" id="UP001164929"/>
    </source>
</evidence>
<accession>A0AAD6WHJ1</accession>
<proteinExistence type="predicted"/>
<dbReference type="EMBL" id="JAQIZT010000001">
    <property type="protein sequence ID" value="KAJ7012036.1"/>
    <property type="molecule type" value="Genomic_DNA"/>
</dbReference>
<comment type="caution">
    <text evidence="3">The sequence shown here is derived from an EMBL/GenBank/DDBJ whole genome shotgun (WGS) entry which is preliminary data.</text>
</comment>
<gene>
    <name evidence="3" type="ORF">NC653_002203</name>
</gene>
<keyword evidence="1" id="KW-0812">Transmembrane</keyword>
<evidence type="ECO:0000259" key="2">
    <source>
        <dbReference type="Pfam" id="PF01433"/>
    </source>
</evidence>
<dbReference type="GO" id="GO:0008270">
    <property type="term" value="F:zinc ion binding"/>
    <property type="evidence" value="ECO:0007669"/>
    <property type="project" value="InterPro"/>
</dbReference>
<dbReference type="Gene3D" id="1.10.390.10">
    <property type="entry name" value="Neutral Protease Domain 2"/>
    <property type="match status" value="1"/>
</dbReference>
<evidence type="ECO:0000256" key="1">
    <source>
        <dbReference type="SAM" id="Phobius"/>
    </source>
</evidence>
<organism evidence="3 4">
    <name type="scientific">Populus alba x Populus x berolinensis</name>
    <dbReference type="NCBI Taxonomy" id="444605"/>
    <lineage>
        <taxon>Eukaryota</taxon>
        <taxon>Viridiplantae</taxon>
        <taxon>Streptophyta</taxon>
        <taxon>Embryophyta</taxon>
        <taxon>Tracheophyta</taxon>
        <taxon>Spermatophyta</taxon>
        <taxon>Magnoliopsida</taxon>
        <taxon>eudicotyledons</taxon>
        <taxon>Gunneridae</taxon>
        <taxon>Pentapetalae</taxon>
        <taxon>rosids</taxon>
        <taxon>fabids</taxon>
        <taxon>Malpighiales</taxon>
        <taxon>Salicaceae</taxon>
        <taxon>Saliceae</taxon>
        <taxon>Populus</taxon>
    </lineage>
</organism>
<evidence type="ECO:0000313" key="3">
    <source>
        <dbReference type="EMBL" id="KAJ7012036.1"/>
    </source>
</evidence>
<keyword evidence="1" id="KW-0472">Membrane</keyword>
<dbReference type="InterPro" id="IPR027268">
    <property type="entry name" value="Peptidase_M4/M1_CTD_sf"/>
</dbReference>
<feature type="domain" description="Peptidase M1 membrane alanine aminopeptidase" evidence="2">
    <location>
        <begin position="1"/>
        <end position="49"/>
    </location>
</feature>